<dbReference type="SUPFAM" id="SSF46689">
    <property type="entry name" value="Homeodomain-like"/>
    <property type="match status" value="1"/>
</dbReference>
<comment type="subcellular location">
    <subcellularLocation>
        <location evidence="1 6 7">Nucleus</location>
    </subcellularLocation>
</comment>
<dbReference type="OrthoDB" id="6159439at2759"/>
<dbReference type="GO" id="GO:0030154">
    <property type="term" value="P:cell differentiation"/>
    <property type="evidence" value="ECO:0007669"/>
    <property type="project" value="TreeGrafter"/>
</dbReference>
<dbReference type="SMART" id="SM00389">
    <property type="entry name" value="HOX"/>
    <property type="match status" value="1"/>
</dbReference>
<evidence type="ECO:0000256" key="4">
    <source>
        <dbReference type="ARBA" id="ARBA00023155"/>
    </source>
</evidence>
<keyword evidence="4 6" id="KW-0371">Homeobox</keyword>
<evidence type="ECO:0000256" key="2">
    <source>
        <dbReference type="ARBA" id="ARBA00022473"/>
    </source>
</evidence>
<dbReference type="PROSITE" id="PS50071">
    <property type="entry name" value="HOMEOBOX_2"/>
    <property type="match status" value="1"/>
</dbReference>
<proteinExistence type="predicted"/>
<feature type="compositionally biased region" description="Low complexity" evidence="8">
    <location>
        <begin position="182"/>
        <end position="203"/>
    </location>
</feature>
<organism evidence="10 11">
    <name type="scientific">Nephila pilipes</name>
    <name type="common">Giant wood spider</name>
    <name type="synonym">Nephila maculata</name>
    <dbReference type="NCBI Taxonomy" id="299642"/>
    <lineage>
        <taxon>Eukaryota</taxon>
        <taxon>Metazoa</taxon>
        <taxon>Ecdysozoa</taxon>
        <taxon>Arthropoda</taxon>
        <taxon>Chelicerata</taxon>
        <taxon>Arachnida</taxon>
        <taxon>Araneae</taxon>
        <taxon>Araneomorphae</taxon>
        <taxon>Entelegynae</taxon>
        <taxon>Araneoidea</taxon>
        <taxon>Nephilidae</taxon>
        <taxon>Nephila</taxon>
    </lineage>
</organism>
<dbReference type="InterPro" id="IPR009057">
    <property type="entry name" value="Homeodomain-like_sf"/>
</dbReference>
<accession>A0A8X6NWZ1</accession>
<dbReference type="Proteomes" id="UP000887013">
    <property type="component" value="Unassembled WGS sequence"/>
</dbReference>
<sequence length="395" mass="44559">MRSHHNSREENVDGYAVDGTNCKWGSGELPTFSDMLANGQSTNRSGISFSVKEILNLSDDSYFLNNSNFDKMLLDAIHLNCNNNLNWQQESSSWEAERTNGNEQWFAQSADKDISQPQTQGSSSPTSSPSSSFLPYSRSSLEILDTQMNNNSIEQLSKVCNDKFEDAKTWKSGKALVRYDSNDLSNSSSGSPTEGSFASQSLKSSEKGEESTKKTAEKSRGSPRCSKNKRRPRVLFSQEQVQELERRFQYQRYLSASERDDFASSLKLTSTQVKIWFQNRRYKNKRLRGEKDVLDQTAFKPNRVTMQYLGGETSLQCYPPPYPYNPSSTNGSSLSASTVHHYPHNVPCDSDKLSSLLNSDIDQSYRPVENQFLSANMNVGDNLFGFTSNVKTEYE</sequence>
<dbReference type="PANTHER" id="PTHR24340:SF41">
    <property type="entry name" value="MUSCLE-SPECIFIC HOMEOBOX PROTEIN TINMAN-RELATED"/>
    <property type="match status" value="1"/>
</dbReference>
<dbReference type="PANTHER" id="PTHR24340">
    <property type="entry name" value="HOMEOBOX PROTEIN NKX"/>
    <property type="match status" value="1"/>
</dbReference>
<dbReference type="GO" id="GO:0000978">
    <property type="term" value="F:RNA polymerase II cis-regulatory region sequence-specific DNA binding"/>
    <property type="evidence" value="ECO:0007669"/>
    <property type="project" value="TreeGrafter"/>
</dbReference>
<keyword evidence="11" id="KW-1185">Reference proteome</keyword>
<comment type="caution">
    <text evidence="10">The sequence shown here is derived from an EMBL/GenBank/DDBJ whole genome shotgun (WGS) entry which is preliminary data.</text>
</comment>
<evidence type="ECO:0000256" key="7">
    <source>
        <dbReference type="RuleBase" id="RU000682"/>
    </source>
</evidence>
<evidence type="ECO:0000256" key="1">
    <source>
        <dbReference type="ARBA" id="ARBA00004123"/>
    </source>
</evidence>
<evidence type="ECO:0000256" key="8">
    <source>
        <dbReference type="SAM" id="MobiDB-lite"/>
    </source>
</evidence>
<protein>
    <submittedName>
        <fullName evidence="10">Homeobox protein Nkx-2.3</fullName>
    </submittedName>
</protein>
<keyword evidence="2" id="KW-0217">Developmental protein</keyword>
<feature type="region of interest" description="Disordered" evidence="8">
    <location>
        <begin position="181"/>
        <end position="234"/>
    </location>
</feature>
<evidence type="ECO:0000256" key="5">
    <source>
        <dbReference type="ARBA" id="ARBA00023242"/>
    </source>
</evidence>
<feature type="region of interest" description="Disordered" evidence="8">
    <location>
        <begin position="111"/>
        <end position="134"/>
    </location>
</feature>
<keyword evidence="3 6" id="KW-0238">DNA-binding</keyword>
<dbReference type="EMBL" id="BMAW01062283">
    <property type="protein sequence ID" value="GFT35259.1"/>
    <property type="molecule type" value="Genomic_DNA"/>
</dbReference>
<dbReference type="CDD" id="cd00086">
    <property type="entry name" value="homeodomain"/>
    <property type="match status" value="1"/>
</dbReference>
<dbReference type="InterPro" id="IPR017970">
    <property type="entry name" value="Homeobox_CS"/>
</dbReference>
<gene>
    <name evidence="10" type="primary">NKX2-3</name>
    <name evidence="10" type="ORF">NPIL_138261</name>
</gene>
<dbReference type="InterPro" id="IPR050394">
    <property type="entry name" value="Homeobox_NK-like"/>
</dbReference>
<dbReference type="PROSITE" id="PS00027">
    <property type="entry name" value="HOMEOBOX_1"/>
    <property type="match status" value="1"/>
</dbReference>
<feature type="DNA-binding region" description="Homeobox" evidence="6">
    <location>
        <begin position="229"/>
        <end position="288"/>
    </location>
</feature>
<evidence type="ECO:0000313" key="10">
    <source>
        <dbReference type="EMBL" id="GFT35259.1"/>
    </source>
</evidence>
<evidence type="ECO:0000256" key="3">
    <source>
        <dbReference type="ARBA" id="ARBA00023125"/>
    </source>
</evidence>
<feature type="compositionally biased region" description="Low complexity" evidence="8">
    <location>
        <begin position="115"/>
        <end position="134"/>
    </location>
</feature>
<reference evidence="10" key="1">
    <citation type="submission" date="2020-08" db="EMBL/GenBank/DDBJ databases">
        <title>Multicomponent nature underlies the extraordinary mechanical properties of spider dragline silk.</title>
        <authorList>
            <person name="Kono N."/>
            <person name="Nakamura H."/>
            <person name="Mori M."/>
            <person name="Yoshida Y."/>
            <person name="Ohtoshi R."/>
            <person name="Malay A.D."/>
            <person name="Moran D.A.P."/>
            <person name="Tomita M."/>
            <person name="Numata K."/>
            <person name="Arakawa K."/>
        </authorList>
    </citation>
    <scope>NUCLEOTIDE SEQUENCE</scope>
</reference>
<dbReference type="PRINTS" id="PR00024">
    <property type="entry name" value="HOMEOBOX"/>
</dbReference>
<dbReference type="InterPro" id="IPR020479">
    <property type="entry name" value="HD_metazoa"/>
</dbReference>
<dbReference type="InterPro" id="IPR001356">
    <property type="entry name" value="HD"/>
</dbReference>
<feature type="compositionally biased region" description="Basic and acidic residues" evidence="8">
    <location>
        <begin position="204"/>
        <end position="220"/>
    </location>
</feature>
<dbReference type="GO" id="GO:0005634">
    <property type="term" value="C:nucleus"/>
    <property type="evidence" value="ECO:0007669"/>
    <property type="project" value="UniProtKB-SubCell"/>
</dbReference>
<evidence type="ECO:0000259" key="9">
    <source>
        <dbReference type="PROSITE" id="PS50071"/>
    </source>
</evidence>
<dbReference type="Pfam" id="PF00046">
    <property type="entry name" value="Homeodomain"/>
    <property type="match status" value="1"/>
</dbReference>
<feature type="domain" description="Homeobox" evidence="9">
    <location>
        <begin position="227"/>
        <end position="287"/>
    </location>
</feature>
<dbReference type="GO" id="GO:0000981">
    <property type="term" value="F:DNA-binding transcription factor activity, RNA polymerase II-specific"/>
    <property type="evidence" value="ECO:0007669"/>
    <property type="project" value="InterPro"/>
</dbReference>
<evidence type="ECO:0000256" key="6">
    <source>
        <dbReference type="PROSITE-ProRule" id="PRU00108"/>
    </source>
</evidence>
<dbReference type="Gene3D" id="1.10.10.60">
    <property type="entry name" value="Homeodomain-like"/>
    <property type="match status" value="1"/>
</dbReference>
<evidence type="ECO:0000313" key="11">
    <source>
        <dbReference type="Proteomes" id="UP000887013"/>
    </source>
</evidence>
<dbReference type="AlphaFoldDB" id="A0A8X6NWZ1"/>
<keyword evidence="5 6" id="KW-0539">Nucleus</keyword>
<name>A0A8X6NWZ1_NEPPI</name>